<reference evidence="4" key="1">
    <citation type="submission" date="2012-12" db="EMBL/GenBank/DDBJ databases">
        <authorList>
            <person name="Hellsten U."/>
            <person name="Grimwood J."/>
            <person name="Chapman J.A."/>
            <person name="Shapiro H."/>
            <person name="Aerts A."/>
            <person name="Otillar R.P."/>
            <person name="Terry A.Y."/>
            <person name="Boore J.L."/>
            <person name="Simakov O."/>
            <person name="Marletaz F."/>
            <person name="Cho S.-J."/>
            <person name="Edsinger-Gonzales E."/>
            <person name="Havlak P."/>
            <person name="Kuo D.-H."/>
            <person name="Larsson T."/>
            <person name="Lv J."/>
            <person name="Arendt D."/>
            <person name="Savage R."/>
            <person name="Osoegawa K."/>
            <person name="de Jong P."/>
            <person name="Lindberg D.R."/>
            <person name="Seaver E.C."/>
            <person name="Weisblat D.A."/>
            <person name="Putnam N.H."/>
            <person name="Grigoriev I.V."/>
            <person name="Rokhsar D.S."/>
        </authorList>
    </citation>
    <scope>NUCLEOTIDE SEQUENCE</scope>
    <source>
        <strain evidence="4">I ESC-2004</strain>
    </source>
</reference>
<dbReference type="Pfam" id="PF03372">
    <property type="entry name" value="Exo_endo_phos"/>
    <property type="match status" value="1"/>
</dbReference>
<gene>
    <name evidence="2" type="ORF">CAPTEDRAFT_199482</name>
</gene>
<dbReference type="InterPro" id="IPR036691">
    <property type="entry name" value="Endo/exonu/phosph_ase_sf"/>
</dbReference>
<dbReference type="HOGENOM" id="CLU_772187_0_0_1"/>
<evidence type="ECO:0000313" key="4">
    <source>
        <dbReference type="Proteomes" id="UP000014760"/>
    </source>
</evidence>
<proteinExistence type="predicted"/>
<dbReference type="Proteomes" id="UP000014760">
    <property type="component" value="Unassembled WGS sequence"/>
</dbReference>
<dbReference type="GO" id="GO:0003824">
    <property type="term" value="F:catalytic activity"/>
    <property type="evidence" value="ECO:0007669"/>
    <property type="project" value="InterPro"/>
</dbReference>
<accession>R7VFS0</accession>
<dbReference type="EnsemblMetazoa" id="CapteT199482">
    <property type="protein sequence ID" value="CapteP199482"/>
    <property type="gene ID" value="CapteG199482"/>
</dbReference>
<evidence type="ECO:0000313" key="2">
    <source>
        <dbReference type="EMBL" id="ELU14530.1"/>
    </source>
</evidence>
<evidence type="ECO:0000313" key="3">
    <source>
        <dbReference type="EnsemblMetazoa" id="CapteP199482"/>
    </source>
</evidence>
<keyword evidence="4" id="KW-1185">Reference proteome</keyword>
<protein>
    <recommendedName>
        <fullName evidence="1">Endonuclease/exonuclease/phosphatase domain-containing protein</fullName>
    </recommendedName>
</protein>
<dbReference type="STRING" id="283909.R7VFS0"/>
<dbReference type="InterPro" id="IPR005135">
    <property type="entry name" value="Endo/exonuclease/phosphatase"/>
</dbReference>
<dbReference type="EMBL" id="AMQN01004806">
    <property type="status" value="NOT_ANNOTATED_CDS"/>
    <property type="molecule type" value="Genomic_DNA"/>
</dbReference>
<organism evidence="2">
    <name type="scientific">Capitella teleta</name>
    <name type="common">Polychaete worm</name>
    <dbReference type="NCBI Taxonomy" id="283909"/>
    <lineage>
        <taxon>Eukaryota</taxon>
        <taxon>Metazoa</taxon>
        <taxon>Spiralia</taxon>
        <taxon>Lophotrochozoa</taxon>
        <taxon>Annelida</taxon>
        <taxon>Polychaeta</taxon>
        <taxon>Sedentaria</taxon>
        <taxon>Scolecida</taxon>
        <taxon>Capitellidae</taxon>
        <taxon>Capitella</taxon>
    </lineage>
</organism>
<reference evidence="2 4" key="2">
    <citation type="journal article" date="2013" name="Nature">
        <title>Insights into bilaterian evolution from three spiralian genomes.</title>
        <authorList>
            <person name="Simakov O."/>
            <person name="Marletaz F."/>
            <person name="Cho S.J."/>
            <person name="Edsinger-Gonzales E."/>
            <person name="Havlak P."/>
            <person name="Hellsten U."/>
            <person name="Kuo D.H."/>
            <person name="Larsson T."/>
            <person name="Lv J."/>
            <person name="Arendt D."/>
            <person name="Savage R."/>
            <person name="Osoegawa K."/>
            <person name="de Jong P."/>
            <person name="Grimwood J."/>
            <person name="Chapman J.A."/>
            <person name="Shapiro H."/>
            <person name="Aerts A."/>
            <person name="Otillar R.P."/>
            <person name="Terry A.Y."/>
            <person name="Boore J.L."/>
            <person name="Grigoriev I.V."/>
            <person name="Lindberg D.R."/>
            <person name="Seaver E.C."/>
            <person name="Weisblat D.A."/>
            <person name="Putnam N.H."/>
            <person name="Rokhsar D.S."/>
        </authorList>
    </citation>
    <scope>NUCLEOTIDE SEQUENCE</scope>
    <source>
        <strain evidence="2 4">I ESC-2004</strain>
    </source>
</reference>
<sequence>MAKMGTTFSYTKHPKAPDCCNPWKAPRQTSHHRQFIIGLLNARSAKQNDQNDDKPREIHDLIVDRGLDSLVITETWLREGDVDNIGVWDMTPNGFSCKHIPRSTPKSGGGLALIHASSIATKPLRKILYNSFECFITSLTVRNTSICVVAVYRPPNCSQPAFLSNFSDLLGNVIAEFSNIVIMGDFNINVASPSPYADRLKTILYDFNFQQHVTDATHVNVHTIDLIMSLTHEHLSIKVIDVDRSRVLSQGRSLWNTLSNAFNASMNIKLTSICGDDNASPRRRILQKKKKMLTRSCICEHISAPKVTMFYLILEPAYSTREMVTKTTLHPNRMRIPFLLAKTPRKIYAAKYTLQPTFY</sequence>
<feature type="domain" description="Endonuclease/exonuclease/phosphatase" evidence="1">
    <location>
        <begin position="48"/>
        <end position="227"/>
    </location>
</feature>
<name>R7VFS0_CAPTE</name>
<dbReference type="PANTHER" id="PTHR46670">
    <property type="entry name" value="ENDO/EXONUCLEASE/PHOSPHATASE DOMAIN-CONTAINING PROTEIN"/>
    <property type="match status" value="1"/>
</dbReference>
<dbReference type="SUPFAM" id="SSF56219">
    <property type="entry name" value="DNase I-like"/>
    <property type="match status" value="1"/>
</dbReference>
<dbReference type="AlphaFoldDB" id="R7VFS0"/>
<reference evidence="3" key="3">
    <citation type="submission" date="2015-06" db="UniProtKB">
        <authorList>
            <consortium name="EnsemblMetazoa"/>
        </authorList>
    </citation>
    <scope>IDENTIFICATION</scope>
</reference>
<dbReference type="EMBL" id="KB294418">
    <property type="protein sequence ID" value="ELU14530.1"/>
    <property type="molecule type" value="Genomic_DNA"/>
</dbReference>
<dbReference type="OrthoDB" id="416454at2759"/>
<dbReference type="Gene3D" id="3.60.10.10">
    <property type="entry name" value="Endonuclease/exonuclease/phosphatase"/>
    <property type="match status" value="1"/>
</dbReference>
<evidence type="ECO:0000259" key="1">
    <source>
        <dbReference type="Pfam" id="PF03372"/>
    </source>
</evidence>
<dbReference type="PANTHER" id="PTHR46670:SF3">
    <property type="entry name" value="ENDONUCLEASE_EXONUCLEASE_PHOSPHATASE DOMAIN-CONTAINING PROTEIN"/>
    <property type="match status" value="1"/>
</dbReference>